<dbReference type="InterPro" id="IPR043519">
    <property type="entry name" value="NT_sf"/>
</dbReference>
<accession>A0A6A5UMC3</accession>
<gene>
    <name evidence="2" type="ORF">BU23DRAFT_629243</name>
</gene>
<evidence type="ECO:0000313" key="2">
    <source>
        <dbReference type="EMBL" id="KAF1965069.1"/>
    </source>
</evidence>
<organism evidence="2 3">
    <name type="scientific">Bimuria novae-zelandiae CBS 107.79</name>
    <dbReference type="NCBI Taxonomy" id="1447943"/>
    <lineage>
        <taxon>Eukaryota</taxon>
        <taxon>Fungi</taxon>
        <taxon>Dikarya</taxon>
        <taxon>Ascomycota</taxon>
        <taxon>Pezizomycotina</taxon>
        <taxon>Dothideomycetes</taxon>
        <taxon>Pleosporomycetidae</taxon>
        <taxon>Pleosporales</taxon>
        <taxon>Massarineae</taxon>
        <taxon>Didymosphaeriaceae</taxon>
        <taxon>Bimuria</taxon>
    </lineage>
</organism>
<dbReference type="Gene3D" id="3.30.460.10">
    <property type="entry name" value="Beta Polymerase, domain 2"/>
    <property type="match status" value="1"/>
</dbReference>
<feature type="domain" description="RelA/SpoT" evidence="1">
    <location>
        <begin position="49"/>
        <end position="210"/>
    </location>
</feature>
<dbReference type="OrthoDB" id="4719016at2759"/>
<dbReference type="AlphaFoldDB" id="A0A6A5UMC3"/>
<name>A0A6A5UMC3_9PLEO</name>
<dbReference type="Proteomes" id="UP000800036">
    <property type="component" value="Unassembled WGS sequence"/>
</dbReference>
<dbReference type="PANTHER" id="PTHR41773">
    <property type="entry name" value="GTP PYROPHOSPHATASE-RELATED"/>
    <property type="match status" value="1"/>
</dbReference>
<dbReference type="InterPro" id="IPR007685">
    <property type="entry name" value="RelA_SpoT"/>
</dbReference>
<dbReference type="GO" id="GO:0015969">
    <property type="term" value="P:guanosine tetraphosphate metabolic process"/>
    <property type="evidence" value="ECO:0007669"/>
    <property type="project" value="InterPro"/>
</dbReference>
<dbReference type="EMBL" id="ML976771">
    <property type="protein sequence ID" value="KAF1965069.1"/>
    <property type="molecule type" value="Genomic_DNA"/>
</dbReference>
<reference evidence="2" key="1">
    <citation type="journal article" date="2020" name="Stud. Mycol.">
        <title>101 Dothideomycetes genomes: a test case for predicting lifestyles and emergence of pathogens.</title>
        <authorList>
            <person name="Haridas S."/>
            <person name="Albert R."/>
            <person name="Binder M."/>
            <person name="Bloem J."/>
            <person name="Labutti K."/>
            <person name="Salamov A."/>
            <person name="Andreopoulos B."/>
            <person name="Baker S."/>
            <person name="Barry K."/>
            <person name="Bills G."/>
            <person name="Bluhm B."/>
            <person name="Cannon C."/>
            <person name="Castanera R."/>
            <person name="Culley D."/>
            <person name="Daum C."/>
            <person name="Ezra D."/>
            <person name="Gonzalez J."/>
            <person name="Henrissat B."/>
            <person name="Kuo A."/>
            <person name="Liang C."/>
            <person name="Lipzen A."/>
            <person name="Lutzoni F."/>
            <person name="Magnuson J."/>
            <person name="Mondo S."/>
            <person name="Nolan M."/>
            <person name="Ohm R."/>
            <person name="Pangilinan J."/>
            <person name="Park H.-J."/>
            <person name="Ramirez L."/>
            <person name="Alfaro M."/>
            <person name="Sun H."/>
            <person name="Tritt A."/>
            <person name="Yoshinaga Y."/>
            <person name="Zwiers L.-H."/>
            <person name="Turgeon B."/>
            <person name="Goodwin S."/>
            <person name="Spatafora J."/>
            <person name="Crous P."/>
            <person name="Grigoriev I."/>
        </authorList>
    </citation>
    <scope>NUCLEOTIDE SEQUENCE</scope>
    <source>
        <strain evidence="2">CBS 107.79</strain>
    </source>
</reference>
<keyword evidence="3" id="KW-1185">Reference proteome</keyword>
<evidence type="ECO:0000313" key="3">
    <source>
        <dbReference type="Proteomes" id="UP000800036"/>
    </source>
</evidence>
<dbReference type="PANTHER" id="PTHR41773:SF1">
    <property type="entry name" value="RELA_SPOT DOMAIN-CONTAINING PROTEIN"/>
    <property type="match status" value="1"/>
</dbReference>
<protein>
    <recommendedName>
        <fullName evidence="1">RelA/SpoT domain-containing protein</fullName>
    </recommendedName>
</protein>
<dbReference type="SUPFAM" id="SSF81301">
    <property type="entry name" value="Nucleotidyltransferase"/>
    <property type="match status" value="1"/>
</dbReference>
<dbReference type="Pfam" id="PF04607">
    <property type="entry name" value="RelA_SpoT"/>
    <property type="match status" value="1"/>
</dbReference>
<dbReference type="CDD" id="cd05399">
    <property type="entry name" value="NT_Rel-Spo_like"/>
    <property type="match status" value="1"/>
</dbReference>
<proteinExistence type="predicted"/>
<sequence>MTYEHKVAIFLDRFQRAPEQERLTLQAASTKQECEKMLVKLGVKGIVTTRIKKYDSLNKKLKDMGHDPEFVEWVAKGHDIRLHEEMGDLAGVRIGLFFPDDVVKLTAEIKRSFTVAHLFGTVTGGREAAQGRNTDVEKHTRGAWRSLGVHGEEEDWEFYGYKSWQMVVDWKNPPHPELKSLRVEIQVGTVVTQAWAEVQHNIIYKRPDDILATPTMRRIIDAVNGLAITTDIMLRELERSLEIAKGEAKERAKRPFKNGEEFSEWFRKTYLDQMDAHERQKWEYPPSWASSLVEICCNERGYGGVPGACPEDLGRLIRSRNLLQTRQATHLRTNAYQKLDIAMLLLQAIGYDFGANDNLGYGVAEIRRDQYGSGATGNEYLNLRM</sequence>
<evidence type="ECO:0000259" key="1">
    <source>
        <dbReference type="SMART" id="SM00954"/>
    </source>
</evidence>
<dbReference type="SMART" id="SM00954">
    <property type="entry name" value="RelA_SpoT"/>
    <property type="match status" value="1"/>
</dbReference>